<comment type="function">
    <text evidence="1">Catalyzes the reversible oxidation of 3-phospho-D-glycerate to 3-phosphonooxypyruvate, the first step of the phosphorylated L-serine biosynthesis pathway. Also catalyzes the reversible oxidation of 2-hydroxyglutarate to 2-oxoglutarate.</text>
</comment>
<evidence type="ECO:0000256" key="7">
    <source>
        <dbReference type="ARBA" id="ARBA00023002"/>
    </source>
</evidence>
<evidence type="ECO:0000256" key="1">
    <source>
        <dbReference type="ARBA" id="ARBA00003800"/>
    </source>
</evidence>
<dbReference type="InterPro" id="IPR006140">
    <property type="entry name" value="D-isomer_DH_NAD-bd"/>
</dbReference>
<evidence type="ECO:0000256" key="3">
    <source>
        <dbReference type="ARBA" id="ARBA00005854"/>
    </source>
</evidence>
<dbReference type="PROSITE" id="PS00065">
    <property type="entry name" value="D_2_HYDROXYACID_DH_1"/>
    <property type="match status" value="1"/>
</dbReference>
<dbReference type="InterPro" id="IPR006139">
    <property type="entry name" value="D-isomer_2_OHA_DH_cat_dom"/>
</dbReference>
<evidence type="ECO:0000313" key="15">
    <source>
        <dbReference type="Proteomes" id="UP000824110"/>
    </source>
</evidence>
<evidence type="ECO:0000256" key="10">
    <source>
        <dbReference type="ARBA" id="ARBA00048126"/>
    </source>
</evidence>
<dbReference type="SUPFAM" id="SSF55021">
    <property type="entry name" value="ACT-like"/>
    <property type="match status" value="1"/>
</dbReference>
<evidence type="ECO:0000256" key="5">
    <source>
        <dbReference type="ARBA" id="ARBA00013143"/>
    </source>
</evidence>
<dbReference type="Gene3D" id="3.30.70.260">
    <property type="match status" value="1"/>
</dbReference>
<name>A0A9D1SIR5_9FIRM</name>
<dbReference type="PANTHER" id="PTHR42938:SF47">
    <property type="entry name" value="HYDROXYPYRUVATE REDUCTASE"/>
    <property type="match status" value="1"/>
</dbReference>
<dbReference type="PROSITE" id="PS00670">
    <property type="entry name" value="D_2_HYDROXYACID_DH_2"/>
    <property type="match status" value="1"/>
</dbReference>
<evidence type="ECO:0000256" key="11">
    <source>
        <dbReference type="ARBA" id="ARBA00048731"/>
    </source>
</evidence>
<accession>A0A9D1SIR5</accession>
<dbReference type="InterPro" id="IPR029752">
    <property type="entry name" value="D-isomer_DH_CS1"/>
</dbReference>
<protein>
    <recommendedName>
        <fullName evidence="6">D-3-phosphoglycerate dehydrogenase</fullName>
        <ecNumber evidence="4">1.1.1.399</ecNumber>
        <ecNumber evidence="5">1.1.1.95</ecNumber>
    </recommendedName>
    <alternativeName>
        <fullName evidence="9">2-oxoglutarate reductase</fullName>
    </alternativeName>
</protein>
<evidence type="ECO:0000256" key="9">
    <source>
        <dbReference type="ARBA" id="ARBA00030455"/>
    </source>
</evidence>
<evidence type="ECO:0000256" key="6">
    <source>
        <dbReference type="ARBA" id="ARBA00021582"/>
    </source>
</evidence>
<dbReference type="InterPro" id="IPR036291">
    <property type="entry name" value="NAD(P)-bd_dom_sf"/>
</dbReference>
<dbReference type="CDD" id="cd12174">
    <property type="entry name" value="PGDH_like_3"/>
    <property type="match status" value="1"/>
</dbReference>
<dbReference type="EC" id="1.1.1.95" evidence="5"/>
<dbReference type="SUPFAM" id="SSF52283">
    <property type="entry name" value="Formate/glycerate dehydrogenase catalytic domain-like"/>
    <property type="match status" value="1"/>
</dbReference>
<dbReference type="PROSITE" id="PS00671">
    <property type="entry name" value="D_2_HYDROXYACID_DH_3"/>
    <property type="match status" value="1"/>
</dbReference>
<keyword evidence="8" id="KW-0520">NAD</keyword>
<proteinExistence type="inferred from homology"/>
<comment type="pathway">
    <text evidence="2">Amino-acid biosynthesis; L-serine biosynthesis; L-serine from 3-phospho-D-glycerate: step 1/3.</text>
</comment>
<comment type="catalytic activity">
    <reaction evidence="11">
        <text>(2R)-3-phosphoglycerate + NAD(+) = 3-phosphooxypyruvate + NADH + H(+)</text>
        <dbReference type="Rhea" id="RHEA:12641"/>
        <dbReference type="ChEBI" id="CHEBI:15378"/>
        <dbReference type="ChEBI" id="CHEBI:18110"/>
        <dbReference type="ChEBI" id="CHEBI:57540"/>
        <dbReference type="ChEBI" id="CHEBI:57945"/>
        <dbReference type="ChEBI" id="CHEBI:58272"/>
        <dbReference type="EC" id="1.1.1.95"/>
    </reaction>
</comment>
<dbReference type="SUPFAM" id="SSF51735">
    <property type="entry name" value="NAD(P)-binding Rossmann-fold domains"/>
    <property type="match status" value="1"/>
</dbReference>
<dbReference type="Pfam" id="PF00389">
    <property type="entry name" value="2-Hacid_dh"/>
    <property type="match status" value="1"/>
</dbReference>
<gene>
    <name evidence="14" type="ORF">IAB69_03530</name>
</gene>
<comment type="caution">
    <text evidence="14">The sequence shown here is derived from an EMBL/GenBank/DDBJ whole genome shotgun (WGS) entry which is preliminary data.</text>
</comment>
<dbReference type="InterPro" id="IPR002912">
    <property type="entry name" value="ACT_dom"/>
</dbReference>
<dbReference type="InterPro" id="IPR045865">
    <property type="entry name" value="ACT-like_dom_sf"/>
</dbReference>
<comment type="catalytic activity">
    <reaction evidence="10">
        <text>(R)-2-hydroxyglutarate + NAD(+) = 2-oxoglutarate + NADH + H(+)</text>
        <dbReference type="Rhea" id="RHEA:49612"/>
        <dbReference type="ChEBI" id="CHEBI:15378"/>
        <dbReference type="ChEBI" id="CHEBI:15801"/>
        <dbReference type="ChEBI" id="CHEBI:16810"/>
        <dbReference type="ChEBI" id="CHEBI:57540"/>
        <dbReference type="ChEBI" id="CHEBI:57945"/>
        <dbReference type="EC" id="1.1.1.399"/>
    </reaction>
</comment>
<comment type="similarity">
    <text evidence="3 12">Belongs to the D-isomer specific 2-hydroxyacid dehydrogenase family.</text>
</comment>
<dbReference type="PROSITE" id="PS51671">
    <property type="entry name" value="ACT"/>
    <property type="match status" value="1"/>
</dbReference>
<dbReference type="Gene3D" id="3.40.50.720">
    <property type="entry name" value="NAD(P)-binding Rossmann-like Domain"/>
    <property type="match status" value="2"/>
</dbReference>
<dbReference type="PANTHER" id="PTHR42938">
    <property type="entry name" value="FORMATE DEHYDROGENASE 1"/>
    <property type="match status" value="1"/>
</dbReference>
<evidence type="ECO:0000256" key="12">
    <source>
        <dbReference type="RuleBase" id="RU003719"/>
    </source>
</evidence>
<sequence>MTKKILKLNAISPLADAIFAGYGYSDSCDDPDGIIVRSAQMADYEPGKNLVAVARAGAGTNNIPVADYAEKGIVVFNTPGANANAVKELVMCELFLGGRKIIDGIDWVRTLKDEGENIGKLVEKGKAKFAGCEIKGKMLGVIGLGAIGVYVANAAHKLLMNVTGTDPYLSTTHALALSPHVNVVPEREDVYKKADFLTLHVPLTNDTKGMINAEAIAQMKDGVVIINNSRGELVNTDDMIAALESGKVARYITDFPNAKLIGVKNCICVPHLGASTPEAEDNCAVMAAHQLVDYIENGNITNSVNYPAVYLTRTEGKGRVQILHRNVKNIITKFTSAIADQGLNIANMASSSKGEFACSIMDTDGAIPEKTISAISAIEGVLRVRSL</sequence>
<dbReference type="Pfam" id="PF02826">
    <property type="entry name" value="2-Hacid_dh_C"/>
    <property type="match status" value="1"/>
</dbReference>
<reference evidence="14" key="2">
    <citation type="journal article" date="2021" name="PeerJ">
        <title>Extensive microbial diversity within the chicken gut microbiome revealed by metagenomics and culture.</title>
        <authorList>
            <person name="Gilroy R."/>
            <person name="Ravi A."/>
            <person name="Getino M."/>
            <person name="Pursley I."/>
            <person name="Horton D.L."/>
            <person name="Alikhan N.F."/>
            <person name="Baker D."/>
            <person name="Gharbi K."/>
            <person name="Hall N."/>
            <person name="Watson M."/>
            <person name="Adriaenssens E.M."/>
            <person name="Foster-Nyarko E."/>
            <person name="Jarju S."/>
            <person name="Secka A."/>
            <person name="Antonio M."/>
            <person name="Oren A."/>
            <person name="Chaudhuri R.R."/>
            <person name="La Ragione R."/>
            <person name="Hildebrand F."/>
            <person name="Pallen M.J."/>
        </authorList>
    </citation>
    <scope>NUCLEOTIDE SEQUENCE</scope>
    <source>
        <strain evidence="14">CHK195-12923</strain>
    </source>
</reference>
<evidence type="ECO:0000313" key="14">
    <source>
        <dbReference type="EMBL" id="HIU61701.1"/>
    </source>
</evidence>
<feature type="domain" description="ACT" evidence="13">
    <location>
        <begin position="319"/>
        <end position="387"/>
    </location>
</feature>
<dbReference type="GO" id="GO:0051287">
    <property type="term" value="F:NAD binding"/>
    <property type="evidence" value="ECO:0007669"/>
    <property type="project" value="InterPro"/>
</dbReference>
<evidence type="ECO:0000259" key="13">
    <source>
        <dbReference type="PROSITE" id="PS51671"/>
    </source>
</evidence>
<dbReference type="GO" id="GO:0004617">
    <property type="term" value="F:phosphoglycerate dehydrogenase activity"/>
    <property type="evidence" value="ECO:0007669"/>
    <property type="project" value="UniProtKB-EC"/>
</dbReference>
<reference evidence="14" key="1">
    <citation type="submission" date="2020-10" db="EMBL/GenBank/DDBJ databases">
        <authorList>
            <person name="Gilroy R."/>
        </authorList>
    </citation>
    <scope>NUCLEOTIDE SEQUENCE</scope>
    <source>
        <strain evidence="14">CHK195-12923</strain>
    </source>
</reference>
<organism evidence="14 15">
    <name type="scientific">Candidatus Coproplasma excrementigallinarum</name>
    <dbReference type="NCBI Taxonomy" id="2840747"/>
    <lineage>
        <taxon>Bacteria</taxon>
        <taxon>Bacillati</taxon>
        <taxon>Bacillota</taxon>
        <taxon>Clostridia</taxon>
        <taxon>Eubacteriales</taxon>
        <taxon>Candidatus Coproplasma</taxon>
    </lineage>
</organism>
<evidence type="ECO:0000256" key="2">
    <source>
        <dbReference type="ARBA" id="ARBA00005216"/>
    </source>
</evidence>
<evidence type="ECO:0000256" key="4">
    <source>
        <dbReference type="ARBA" id="ARBA00013001"/>
    </source>
</evidence>
<dbReference type="AlphaFoldDB" id="A0A9D1SIR5"/>
<dbReference type="Proteomes" id="UP000824110">
    <property type="component" value="Unassembled WGS sequence"/>
</dbReference>
<dbReference type="InterPro" id="IPR029753">
    <property type="entry name" value="D-isomer_DH_CS"/>
</dbReference>
<dbReference type="EMBL" id="DVNE01000034">
    <property type="protein sequence ID" value="HIU61701.1"/>
    <property type="molecule type" value="Genomic_DNA"/>
</dbReference>
<dbReference type="EC" id="1.1.1.399" evidence="4"/>
<keyword evidence="7 12" id="KW-0560">Oxidoreductase</keyword>
<evidence type="ECO:0000256" key="8">
    <source>
        <dbReference type="ARBA" id="ARBA00023027"/>
    </source>
</evidence>